<dbReference type="STRING" id="1287681.M7T4Z4"/>
<reference evidence="3" key="1">
    <citation type="journal article" date="2013" name="Genome Announc.">
        <title>Draft genome sequence of the grapevine dieback fungus Eutypa lata UCR-EL1.</title>
        <authorList>
            <person name="Blanco-Ulate B."/>
            <person name="Rolshausen P.E."/>
            <person name="Cantu D."/>
        </authorList>
    </citation>
    <scope>NUCLEOTIDE SEQUENCE [LARGE SCALE GENOMIC DNA]</scope>
    <source>
        <strain evidence="3">UCR-EL1</strain>
    </source>
</reference>
<feature type="compositionally biased region" description="Low complexity" evidence="1">
    <location>
        <begin position="134"/>
        <end position="148"/>
    </location>
</feature>
<feature type="compositionally biased region" description="Low complexity" evidence="1">
    <location>
        <begin position="220"/>
        <end position="231"/>
    </location>
</feature>
<feature type="compositionally biased region" description="Low complexity" evidence="1">
    <location>
        <begin position="418"/>
        <end position="437"/>
    </location>
</feature>
<accession>M7T4Z4</accession>
<evidence type="ECO:0000313" key="2">
    <source>
        <dbReference type="EMBL" id="EMR64896.1"/>
    </source>
</evidence>
<dbReference type="eggNOG" id="ENOG502TCM7">
    <property type="taxonomic scope" value="Eukaryota"/>
</dbReference>
<organism evidence="2 3">
    <name type="scientific">Eutypa lata (strain UCR-EL1)</name>
    <name type="common">Grapevine dieback disease fungus</name>
    <name type="synonym">Eutypa armeniacae</name>
    <dbReference type="NCBI Taxonomy" id="1287681"/>
    <lineage>
        <taxon>Eukaryota</taxon>
        <taxon>Fungi</taxon>
        <taxon>Dikarya</taxon>
        <taxon>Ascomycota</taxon>
        <taxon>Pezizomycotina</taxon>
        <taxon>Sordariomycetes</taxon>
        <taxon>Xylariomycetidae</taxon>
        <taxon>Xylariales</taxon>
        <taxon>Diatrypaceae</taxon>
        <taxon>Eutypa</taxon>
    </lineage>
</organism>
<evidence type="ECO:0000313" key="3">
    <source>
        <dbReference type="Proteomes" id="UP000012174"/>
    </source>
</evidence>
<sequence length="601" mass="65613">MSGSFVDRPGPPTPDISPILQSPLRPIPQPRANTTFIPGPTRNSSVSKRKKSKKQIKSPKIKSPKTVKARKPIVNKAPIKHAPRWTLTENVTELFSGRLFNKVEADEMLTEAQLEEFKRRRLSDLKIQQANETSKSLDSKAAAAGSASEEFESIDTPIEPFHLEDLPSRIGSAGVKLTAETPVEEKKVNPTFFYDDDPETPDFSLDRDRDELFLDELSSSASAGLENRSASNGGGSSSGSGSGNSRSPFTVPSKKNLKGLMATGRKQPPRGLASIPEAAGSAPRTPMDELFLDKQQQQLGGNLLQDSVADSDYVYLRSSPCTLTAPRFRHGPIRVAKSDLIPEPSLGADDGLDWTAFQMAILGGAGDWNSESDDTIHRRTVEEMDELVEWWESWGFESSRGLGGLVDSDESEKQLLLLQQQQQQQQQTPPSPTSTLSGGEYSDISYNDIKQDNPYSAHHRWQTLRRQAAVQGLGLPGPKTSLDDAAGGLNRDYRGRHSSKIYVPASAASAPPPARPLPLPLELAGTPADDSHLQQPRKFADRQSLASLPQSPMLDLRVIGGPDGDDVDVVPMGYNLGHDLGDFLKWEAEHVYAYSTGDVMM</sequence>
<dbReference type="Proteomes" id="UP000012174">
    <property type="component" value="Unassembled WGS sequence"/>
</dbReference>
<gene>
    <name evidence="2" type="ORF">UCREL1_8135</name>
</gene>
<feature type="compositionally biased region" description="Basic residues" evidence="1">
    <location>
        <begin position="47"/>
        <end position="75"/>
    </location>
</feature>
<protein>
    <submittedName>
        <fullName evidence="2">Uncharacterized protein</fullName>
    </submittedName>
</protein>
<evidence type="ECO:0000256" key="1">
    <source>
        <dbReference type="SAM" id="MobiDB-lite"/>
    </source>
</evidence>
<dbReference type="OMA" id="DIEPFHL"/>
<proteinExistence type="predicted"/>
<feature type="region of interest" description="Disordered" evidence="1">
    <location>
        <begin position="1"/>
        <end position="75"/>
    </location>
</feature>
<dbReference type="AlphaFoldDB" id="M7T4Z4"/>
<dbReference type="OrthoDB" id="5244857at2759"/>
<feature type="region of interest" description="Disordered" evidence="1">
    <location>
        <begin position="220"/>
        <end position="285"/>
    </location>
</feature>
<dbReference type="HOGENOM" id="CLU_010785_2_0_1"/>
<feature type="region of interest" description="Disordered" evidence="1">
    <location>
        <begin position="128"/>
        <end position="205"/>
    </location>
</feature>
<dbReference type="EMBL" id="KB706973">
    <property type="protein sequence ID" value="EMR64896.1"/>
    <property type="molecule type" value="Genomic_DNA"/>
</dbReference>
<name>M7T4Z4_EUTLA</name>
<feature type="compositionally biased region" description="Gly residues" evidence="1">
    <location>
        <begin position="232"/>
        <end position="242"/>
    </location>
</feature>
<keyword evidence="3" id="KW-1185">Reference proteome</keyword>
<dbReference type="KEGG" id="ela:UCREL1_8135"/>
<feature type="region of interest" description="Disordered" evidence="1">
    <location>
        <begin position="418"/>
        <end position="449"/>
    </location>
</feature>